<reference evidence="1" key="1">
    <citation type="submission" date="2023-10" db="EMBL/GenBank/DDBJ databases">
        <title>Genome assemblies of two species of porcelain crab, Petrolisthes cinctipes and Petrolisthes manimaculis (Anomura: Porcellanidae).</title>
        <authorList>
            <person name="Angst P."/>
        </authorList>
    </citation>
    <scope>NUCLEOTIDE SEQUENCE</scope>
    <source>
        <strain evidence="1">PB745_01</strain>
        <tissue evidence="1">Gill</tissue>
    </source>
</reference>
<accession>A0AAE1F706</accession>
<sequence>MGWWRGGEEKVKEDGVVEWRGGEEKVKEDGVVEEEVKVVEALKRKVMMMLMMIGTKEGVHVVVVVVEGREGNVCWLVRRSFVSGVGAGELKWPRRPS</sequence>
<dbReference type="Proteomes" id="UP001286313">
    <property type="component" value="Unassembled WGS sequence"/>
</dbReference>
<dbReference type="EMBL" id="JAWQEG010002956">
    <property type="protein sequence ID" value="KAK3868694.1"/>
    <property type="molecule type" value="Genomic_DNA"/>
</dbReference>
<evidence type="ECO:0000313" key="2">
    <source>
        <dbReference type="Proteomes" id="UP001286313"/>
    </source>
</evidence>
<protein>
    <submittedName>
        <fullName evidence="1">Uncharacterized protein</fullName>
    </submittedName>
</protein>
<organism evidence="1 2">
    <name type="scientific">Petrolisthes cinctipes</name>
    <name type="common">Flat porcelain crab</name>
    <dbReference type="NCBI Taxonomy" id="88211"/>
    <lineage>
        <taxon>Eukaryota</taxon>
        <taxon>Metazoa</taxon>
        <taxon>Ecdysozoa</taxon>
        <taxon>Arthropoda</taxon>
        <taxon>Crustacea</taxon>
        <taxon>Multicrustacea</taxon>
        <taxon>Malacostraca</taxon>
        <taxon>Eumalacostraca</taxon>
        <taxon>Eucarida</taxon>
        <taxon>Decapoda</taxon>
        <taxon>Pleocyemata</taxon>
        <taxon>Anomura</taxon>
        <taxon>Galatheoidea</taxon>
        <taxon>Porcellanidae</taxon>
        <taxon>Petrolisthes</taxon>
    </lineage>
</organism>
<dbReference type="AlphaFoldDB" id="A0AAE1F706"/>
<proteinExistence type="predicted"/>
<name>A0AAE1F706_PETCI</name>
<evidence type="ECO:0000313" key="1">
    <source>
        <dbReference type="EMBL" id="KAK3868694.1"/>
    </source>
</evidence>
<keyword evidence="2" id="KW-1185">Reference proteome</keyword>
<comment type="caution">
    <text evidence="1">The sequence shown here is derived from an EMBL/GenBank/DDBJ whole genome shotgun (WGS) entry which is preliminary data.</text>
</comment>
<gene>
    <name evidence="1" type="ORF">Pcinc_025930</name>
</gene>